<evidence type="ECO:0000313" key="3">
    <source>
        <dbReference type="EMBL" id="NYI47257.1"/>
    </source>
</evidence>
<evidence type="ECO:0000313" key="6">
    <source>
        <dbReference type="Proteomes" id="UP000662818"/>
    </source>
</evidence>
<dbReference type="AlphaFoldDB" id="A0A7Y9ZKS5"/>
<dbReference type="InterPro" id="IPR010273">
    <property type="entry name" value="DUF881"/>
</dbReference>
<protein>
    <submittedName>
        <fullName evidence="3">Uncharacterized protein YlxW (UPF0749 family)</fullName>
    </submittedName>
</protein>
<dbReference type="EMBL" id="JACBZM010000001">
    <property type="protein sequence ID" value="NYI47257.1"/>
    <property type="molecule type" value="Genomic_DNA"/>
</dbReference>
<gene>
    <name evidence="3" type="ORF">BJ993_004337</name>
    <name evidence="4" type="ORF">CFH99_12185</name>
</gene>
<dbReference type="GO" id="GO:0005886">
    <property type="term" value="C:plasma membrane"/>
    <property type="evidence" value="ECO:0007669"/>
    <property type="project" value="TreeGrafter"/>
</dbReference>
<dbReference type="RefSeq" id="WP_036545612.1">
    <property type="nucleotide sequence ID" value="NZ_CP022295.1"/>
</dbReference>
<evidence type="ECO:0000313" key="5">
    <source>
        <dbReference type="Proteomes" id="UP000562045"/>
    </source>
</evidence>
<evidence type="ECO:0000256" key="1">
    <source>
        <dbReference type="ARBA" id="ARBA00009108"/>
    </source>
</evidence>
<dbReference type="PANTHER" id="PTHR37313:SF1">
    <property type="entry name" value="UPF0749 PROTEIN RV1823"/>
    <property type="match status" value="1"/>
</dbReference>
<dbReference type="EMBL" id="CP022295">
    <property type="protein sequence ID" value="QSR26384.1"/>
    <property type="molecule type" value="Genomic_DNA"/>
</dbReference>
<keyword evidence="6" id="KW-1185">Reference proteome</keyword>
<feature type="coiled-coil region" evidence="2">
    <location>
        <begin position="89"/>
        <end position="116"/>
    </location>
</feature>
<dbReference type="PANTHER" id="PTHR37313">
    <property type="entry name" value="UPF0749 PROTEIN RV1825"/>
    <property type="match status" value="1"/>
</dbReference>
<keyword evidence="2" id="KW-0175">Coiled coil</keyword>
<dbReference type="Gene3D" id="3.30.70.1880">
    <property type="entry name" value="Protein of unknown function DUF881"/>
    <property type="match status" value="1"/>
</dbReference>
<reference evidence="4 6" key="1">
    <citation type="submission" date="2017-06" db="EMBL/GenBank/DDBJ databases">
        <title>Complete Genome Sequence of the Soil Carbazole-Degrading Bacterium Nocardioides aromaticivorans IC177.</title>
        <authorList>
            <person name="Vejarano F."/>
            <person name="Suzuki-Minakuchi C."/>
            <person name="Ohtsubo Y."/>
            <person name="Tsuda M."/>
            <person name="Okada K."/>
            <person name="Nojiri H."/>
        </authorList>
    </citation>
    <scope>NUCLEOTIDE SEQUENCE [LARGE SCALE GENOMIC DNA]</scope>
    <source>
        <strain evidence="4 6">IC177</strain>
    </source>
</reference>
<dbReference type="Proteomes" id="UP000562045">
    <property type="component" value="Unassembled WGS sequence"/>
</dbReference>
<evidence type="ECO:0000313" key="4">
    <source>
        <dbReference type="EMBL" id="QSR26384.1"/>
    </source>
</evidence>
<evidence type="ECO:0000256" key="2">
    <source>
        <dbReference type="SAM" id="Coils"/>
    </source>
</evidence>
<sequence length="287" mass="29984">MTTEPAAPAAPADRARTPLLALITQEAMDRDYQVAASRRGPEAHARPALRAGVVGVVAAFALLVTVAAVQTSANADVDQESRSALIGRIEARRASLADLRDSAAALREENLAAEDALRSLGSRYADVQADHANLGAVTGFEAVRGDGVRLTVDNSPYAAENELVRSTDLATIANALWSAGAEAISINGQRLTGTGAISTSGDAIEVNLVGVAPPYTILAIGDQGSLASRFVDTPSGLQFVAVANQFGFSWKMDKEDDLRLPAAPASMRKLRFVEQKKNPKVEGGGPP</sequence>
<organism evidence="3 5">
    <name type="scientific">Nocardioides aromaticivorans</name>
    <dbReference type="NCBI Taxonomy" id="200618"/>
    <lineage>
        <taxon>Bacteria</taxon>
        <taxon>Bacillati</taxon>
        <taxon>Actinomycetota</taxon>
        <taxon>Actinomycetes</taxon>
        <taxon>Propionibacteriales</taxon>
        <taxon>Nocardioidaceae</taxon>
        <taxon>Nocardioides</taxon>
    </lineage>
</organism>
<comment type="similarity">
    <text evidence="1">Belongs to the UPF0749 family.</text>
</comment>
<reference evidence="3 5" key="2">
    <citation type="submission" date="2020-07" db="EMBL/GenBank/DDBJ databases">
        <title>Sequencing the genomes of 1000 actinobacteria strains.</title>
        <authorList>
            <person name="Klenk H.-P."/>
        </authorList>
    </citation>
    <scope>NUCLEOTIDE SEQUENCE [LARGE SCALE GENOMIC DNA]</scope>
    <source>
        <strain evidence="3 5">DSM 15131</strain>
    </source>
</reference>
<dbReference type="Pfam" id="PF05949">
    <property type="entry name" value="DUF881"/>
    <property type="match status" value="1"/>
</dbReference>
<name>A0A7Y9ZKS5_9ACTN</name>
<proteinExistence type="inferred from homology"/>
<dbReference type="Proteomes" id="UP000662818">
    <property type="component" value="Chromosome"/>
</dbReference>
<accession>A0A7Y9ZKS5</accession>